<organism evidence="1 2">
    <name type="scientific">Triparma laevis f. inornata</name>
    <dbReference type="NCBI Taxonomy" id="1714386"/>
    <lineage>
        <taxon>Eukaryota</taxon>
        <taxon>Sar</taxon>
        <taxon>Stramenopiles</taxon>
        <taxon>Ochrophyta</taxon>
        <taxon>Bolidophyceae</taxon>
        <taxon>Parmales</taxon>
        <taxon>Triparmaceae</taxon>
        <taxon>Triparma</taxon>
    </lineage>
</organism>
<evidence type="ECO:0000313" key="2">
    <source>
        <dbReference type="Proteomes" id="UP001162640"/>
    </source>
</evidence>
<reference evidence="2" key="1">
    <citation type="journal article" date="2023" name="Commun. Biol.">
        <title>Genome analysis of Parmales, the sister group of diatoms, reveals the evolutionary specialization of diatoms from phago-mixotrophs to photoautotrophs.</title>
        <authorList>
            <person name="Ban H."/>
            <person name="Sato S."/>
            <person name="Yoshikawa S."/>
            <person name="Yamada K."/>
            <person name="Nakamura Y."/>
            <person name="Ichinomiya M."/>
            <person name="Sato N."/>
            <person name="Blanc-Mathieu R."/>
            <person name="Endo H."/>
            <person name="Kuwata A."/>
            <person name="Ogata H."/>
        </authorList>
    </citation>
    <scope>NUCLEOTIDE SEQUENCE [LARGE SCALE GENOMIC DNA]</scope>
</reference>
<protein>
    <submittedName>
        <fullName evidence="1">Uncharacterized protein</fullName>
    </submittedName>
</protein>
<dbReference type="PANTHER" id="PTHR45661">
    <property type="entry name" value="SURFACE ANTIGEN"/>
    <property type="match status" value="1"/>
</dbReference>
<proteinExistence type="predicted"/>
<dbReference type="Pfam" id="PF13306">
    <property type="entry name" value="LRR_5"/>
    <property type="match status" value="1"/>
</dbReference>
<evidence type="ECO:0000313" key="1">
    <source>
        <dbReference type="EMBL" id="GMH51994.1"/>
    </source>
</evidence>
<dbReference type="Proteomes" id="UP001162640">
    <property type="component" value="Unassembled WGS sequence"/>
</dbReference>
<comment type="caution">
    <text evidence="1">The sequence shown here is derived from an EMBL/GenBank/DDBJ whole genome shotgun (WGS) entry which is preliminary data.</text>
</comment>
<dbReference type="AlphaFoldDB" id="A0A9W7DQ35"/>
<dbReference type="Gene3D" id="3.80.10.10">
    <property type="entry name" value="Ribonuclease Inhibitor"/>
    <property type="match status" value="1"/>
</dbReference>
<dbReference type="InterPro" id="IPR026906">
    <property type="entry name" value="LRR_5"/>
</dbReference>
<sequence length="215" mass="23946">MYTPEFRRHFVVFVAGDTLMTLRFAMKGWKAAADAFIDEGVKSGAFIVHDRKDIDYRIVTDAREERHKLVARVVFLLNITKAGDFACCYAANLVVVDIPSGVESISFAAFGNCESLTTVSFLTTLTSIGQQASAFCYSLENVDLLQTNLQELCQQAFHVCSKLKSMMIPDSLQTLGRNVFGRCFKLGPSNIDMNISTSRYDPTSEVVAHFRSLQN</sequence>
<dbReference type="SUPFAM" id="SSF52058">
    <property type="entry name" value="L domain-like"/>
    <property type="match status" value="1"/>
</dbReference>
<dbReference type="PANTHER" id="PTHR45661:SF3">
    <property type="entry name" value="IG-LIKE DOMAIN-CONTAINING PROTEIN"/>
    <property type="match status" value="1"/>
</dbReference>
<gene>
    <name evidence="1" type="ORF">TL16_g01134</name>
</gene>
<accession>A0A9W7DQ35</accession>
<dbReference type="InterPro" id="IPR053139">
    <property type="entry name" value="Surface_bspA-like"/>
</dbReference>
<dbReference type="InterPro" id="IPR032675">
    <property type="entry name" value="LRR_dom_sf"/>
</dbReference>
<name>A0A9W7DQ35_9STRA</name>
<dbReference type="EMBL" id="BLQM01000024">
    <property type="protein sequence ID" value="GMH51994.1"/>
    <property type="molecule type" value="Genomic_DNA"/>
</dbReference>